<comment type="caution">
    <text evidence="2">The sequence shown here is derived from an EMBL/GenBank/DDBJ whole genome shotgun (WGS) entry which is preliminary data.</text>
</comment>
<evidence type="ECO:0008006" key="3">
    <source>
        <dbReference type="Google" id="ProtNLM"/>
    </source>
</evidence>
<feature type="non-terminal residue" evidence="2">
    <location>
        <position position="1"/>
    </location>
</feature>
<protein>
    <recommendedName>
        <fullName evidence="3">Reverse transcriptase domain-containing protein</fullName>
    </recommendedName>
</protein>
<proteinExistence type="predicted"/>
<name>A0A6L2LYU1_TANCI</name>
<accession>A0A6L2LYU1</accession>
<feature type="region of interest" description="Disordered" evidence="1">
    <location>
        <begin position="42"/>
        <end position="70"/>
    </location>
</feature>
<evidence type="ECO:0000313" key="2">
    <source>
        <dbReference type="EMBL" id="GEU65504.1"/>
    </source>
</evidence>
<evidence type="ECO:0000256" key="1">
    <source>
        <dbReference type="SAM" id="MobiDB-lite"/>
    </source>
</evidence>
<dbReference type="AlphaFoldDB" id="A0A6L2LYU1"/>
<reference evidence="2" key="1">
    <citation type="journal article" date="2019" name="Sci. Rep.">
        <title>Draft genome of Tanacetum cinerariifolium, the natural source of mosquito coil.</title>
        <authorList>
            <person name="Yamashiro T."/>
            <person name="Shiraishi A."/>
            <person name="Satake H."/>
            <person name="Nakayama K."/>
        </authorList>
    </citation>
    <scope>NUCLEOTIDE SEQUENCE</scope>
</reference>
<gene>
    <name evidence="2" type="ORF">Tci_037482</name>
</gene>
<dbReference type="EMBL" id="BKCJ010005214">
    <property type="protein sequence ID" value="GEU65504.1"/>
    <property type="molecule type" value="Genomic_DNA"/>
</dbReference>
<organism evidence="2">
    <name type="scientific">Tanacetum cinerariifolium</name>
    <name type="common">Dalmatian daisy</name>
    <name type="synonym">Chrysanthemum cinerariifolium</name>
    <dbReference type="NCBI Taxonomy" id="118510"/>
    <lineage>
        <taxon>Eukaryota</taxon>
        <taxon>Viridiplantae</taxon>
        <taxon>Streptophyta</taxon>
        <taxon>Embryophyta</taxon>
        <taxon>Tracheophyta</taxon>
        <taxon>Spermatophyta</taxon>
        <taxon>Magnoliopsida</taxon>
        <taxon>eudicotyledons</taxon>
        <taxon>Gunneridae</taxon>
        <taxon>Pentapetalae</taxon>
        <taxon>asterids</taxon>
        <taxon>campanulids</taxon>
        <taxon>Asterales</taxon>
        <taxon>Asteraceae</taxon>
        <taxon>Asteroideae</taxon>
        <taxon>Anthemideae</taxon>
        <taxon>Anthemidinae</taxon>
        <taxon>Tanacetum</taxon>
    </lineage>
</organism>
<sequence>CDAEVYYDTTPDMSVNYFDTTYASITPVEVLGKQTACTIQSIRHQPGPGHPNTVYYSDSDKSDEDEPSDVLEAQRSIHPLSGNPTPSGHIVESLSLLPTPFRDSDSFLEETDTFLSYIDDSLPDYEIFCFDIKEKSGGCTTSYSDHSLPDYESFCFDVDHIEEKSNGSIISHFDLLLLDYDSFIFDLSIDPFPPADKSDFYYEEFVDELSHIISPPEYDRFYFDLEIVPGNFTRVLNENIFDLSTKGLTSNELNDSSLLLSDCDSSLSKEFFEIDLLVSFPSENKDKIFDPGIFIIKGVQFKRFYILPLDDFSYISFVGNSILLIDPSKIETFLSFPFENENKVFDPEILIIDGIFSFTRTSPRLLINNFLIDKCHILSEISLMTESSVSFHPKDKKIQGESS</sequence>